<evidence type="ECO:0000256" key="2">
    <source>
        <dbReference type="ARBA" id="ARBA00022490"/>
    </source>
</evidence>
<feature type="active site" description="O-(3'-phospho-DNA)-tyrosine intermediate" evidence="9">
    <location>
        <position position="284"/>
    </location>
</feature>
<dbReference type="PROSITE" id="PS51898">
    <property type="entry name" value="TYR_RECOMBINASE"/>
    <property type="match status" value="1"/>
</dbReference>
<dbReference type="GO" id="GO:0009037">
    <property type="term" value="F:tyrosine-based site-specific recombinase activity"/>
    <property type="evidence" value="ECO:0007669"/>
    <property type="project" value="UniProtKB-UniRule"/>
</dbReference>
<dbReference type="GO" id="GO:0005737">
    <property type="term" value="C:cytoplasm"/>
    <property type="evidence" value="ECO:0007669"/>
    <property type="project" value="UniProtKB-SubCell"/>
</dbReference>
<sequence>MRTGLNPAEAESAPPIWVEDYLAYLATQRRAARLTVEGYRRDLLRLAELADGRSPLELSSHDIRRFVGRLHGEGLGGRSIARALSAWRGLYRWFARHRGLERNPVDGIRAPRSPSLLPRALSMEQAQALLDPVAESVLEVRDLAMFELLYSSGLRLAELASLDLGRGVDMDEGMATVTGKRGKTRMVPVGGKALEALRAWVALRSGLPVGDERALFVTRTGKRMTSSAIRSRLAQRAQQIGLGVHVHPHMLRHSFASHMLQASGDLRAVQELLGHASIRSTQVYTHLDFQHLAQVYDAAHPRARKR</sequence>
<dbReference type="InterPro" id="IPR023009">
    <property type="entry name" value="Tyrosine_recombinase_XerC/XerD"/>
</dbReference>
<dbReference type="InterPro" id="IPR002104">
    <property type="entry name" value="Integrase_catalytic"/>
</dbReference>
<keyword evidence="8 9" id="KW-0131">Cell cycle</keyword>
<dbReference type="InterPro" id="IPR011010">
    <property type="entry name" value="DNA_brk_join_enz"/>
</dbReference>
<feature type="active site" evidence="9">
    <location>
        <position position="180"/>
    </location>
</feature>
<dbReference type="PANTHER" id="PTHR30349">
    <property type="entry name" value="PHAGE INTEGRASE-RELATED"/>
    <property type="match status" value="1"/>
</dbReference>
<dbReference type="RefSeq" id="WP_246034798.1">
    <property type="nucleotide sequence ID" value="NZ_SNVV01000014.1"/>
</dbReference>
<protein>
    <recommendedName>
        <fullName evidence="9">Tyrosine recombinase XerC</fullName>
    </recommendedName>
</protein>
<dbReference type="GO" id="GO:0051301">
    <property type="term" value="P:cell division"/>
    <property type="evidence" value="ECO:0007669"/>
    <property type="project" value="UniProtKB-KW"/>
</dbReference>
<evidence type="ECO:0000256" key="7">
    <source>
        <dbReference type="ARBA" id="ARBA00023172"/>
    </source>
</evidence>
<dbReference type="HAMAP" id="MF_01808">
    <property type="entry name" value="Recomb_XerC_XerD"/>
    <property type="match status" value="1"/>
</dbReference>
<dbReference type="InterPro" id="IPR050090">
    <property type="entry name" value="Tyrosine_recombinase_XerCD"/>
</dbReference>
<feature type="domain" description="Tyr recombinase" evidence="10">
    <location>
        <begin position="116"/>
        <end position="297"/>
    </location>
</feature>
<feature type="active site" evidence="9">
    <location>
        <position position="249"/>
    </location>
</feature>
<dbReference type="CDD" id="cd00798">
    <property type="entry name" value="INT_XerDC_C"/>
    <property type="match status" value="1"/>
</dbReference>
<dbReference type="InterPro" id="IPR044068">
    <property type="entry name" value="CB"/>
</dbReference>
<dbReference type="InterPro" id="IPR004107">
    <property type="entry name" value="Integrase_SAM-like_N"/>
</dbReference>
<keyword evidence="5 9" id="KW-0229">DNA integration</keyword>
<gene>
    <name evidence="9" type="primary">xerC</name>
    <name evidence="12" type="ORF">C7389_11434</name>
</gene>
<dbReference type="Proteomes" id="UP000295129">
    <property type="component" value="Unassembled WGS sequence"/>
</dbReference>
<evidence type="ECO:0000256" key="3">
    <source>
        <dbReference type="ARBA" id="ARBA00022618"/>
    </source>
</evidence>
<dbReference type="PROSITE" id="PS51900">
    <property type="entry name" value="CB"/>
    <property type="match status" value="1"/>
</dbReference>
<keyword evidence="7 9" id="KW-0233">DNA recombination</keyword>
<keyword evidence="13" id="KW-1185">Reference proteome</keyword>
<dbReference type="GO" id="GO:0007059">
    <property type="term" value="P:chromosome segregation"/>
    <property type="evidence" value="ECO:0007669"/>
    <property type="project" value="UniProtKB-UniRule"/>
</dbReference>
<dbReference type="AlphaFoldDB" id="A0A4R6DU48"/>
<comment type="subunit">
    <text evidence="9">Forms a cyclic heterotetrameric complex composed of two molecules of XerC and two molecules of XerD.</text>
</comment>
<dbReference type="InterPro" id="IPR013762">
    <property type="entry name" value="Integrase-like_cat_sf"/>
</dbReference>
<evidence type="ECO:0000313" key="12">
    <source>
        <dbReference type="EMBL" id="TDN48647.1"/>
    </source>
</evidence>
<evidence type="ECO:0000256" key="6">
    <source>
        <dbReference type="ARBA" id="ARBA00023125"/>
    </source>
</evidence>
<comment type="similarity">
    <text evidence="9">Belongs to the 'phage' integrase family. XerC subfamily.</text>
</comment>
<dbReference type="Pfam" id="PF00589">
    <property type="entry name" value="Phage_integrase"/>
    <property type="match status" value="1"/>
</dbReference>
<evidence type="ECO:0000256" key="1">
    <source>
        <dbReference type="ARBA" id="ARBA00004496"/>
    </source>
</evidence>
<proteinExistence type="inferred from homology"/>
<dbReference type="Gene3D" id="1.10.150.130">
    <property type="match status" value="1"/>
</dbReference>
<evidence type="ECO:0000259" key="11">
    <source>
        <dbReference type="PROSITE" id="PS51900"/>
    </source>
</evidence>
<feature type="domain" description="Core-binding (CB)" evidence="11">
    <location>
        <begin position="12"/>
        <end position="95"/>
    </location>
</feature>
<comment type="caution">
    <text evidence="12">The sequence shown here is derived from an EMBL/GenBank/DDBJ whole genome shotgun (WGS) entry which is preliminary data.</text>
</comment>
<comment type="subcellular location">
    <subcellularLocation>
        <location evidence="1 9">Cytoplasm</location>
    </subcellularLocation>
</comment>
<name>A0A4R6DU48_9RHOO</name>
<reference evidence="12 13" key="1">
    <citation type="submission" date="2019-03" db="EMBL/GenBank/DDBJ databases">
        <title>Genomic Encyclopedia of Type Strains, Phase IV (KMG-IV): sequencing the most valuable type-strain genomes for metagenomic binning, comparative biology and taxonomic classification.</title>
        <authorList>
            <person name="Goeker M."/>
        </authorList>
    </citation>
    <scope>NUCLEOTIDE SEQUENCE [LARGE SCALE GENOMIC DNA]</scope>
    <source>
        <strain evidence="12 13">DSM 12121</strain>
    </source>
</reference>
<evidence type="ECO:0000259" key="10">
    <source>
        <dbReference type="PROSITE" id="PS51898"/>
    </source>
</evidence>
<keyword evidence="3 9" id="KW-0132">Cell division</keyword>
<keyword evidence="4 9" id="KW-0159">Chromosome partition</keyword>
<dbReference type="Gene3D" id="1.10.443.10">
    <property type="entry name" value="Intergrase catalytic core"/>
    <property type="match status" value="1"/>
</dbReference>
<dbReference type="PANTHER" id="PTHR30349:SF81">
    <property type="entry name" value="TYROSINE RECOMBINASE XERC"/>
    <property type="match status" value="1"/>
</dbReference>
<feature type="active site" evidence="9">
    <location>
        <position position="252"/>
    </location>
</feature>
<dbReference type="SUPFAM" id="SSF56349">
    <property type="entry name" value="DNA breaking-rejoining enzymes"/>
    <property type="match status" value="1"/>
</dbReference>
<keyword evidence="6 9" id="KW-0238">DNA-binding</keyword>
<evidence type="ECO:0000256" key="9">
    <source>
        <dbReference type="HAMAP-Rule" id="MF_01808"/>
    </source>
</evidence>
<evidence type="ECO:0000313" key="13">
    <source>
        <dbReference type="Proteomes" id="UP000295129"/>
    </source>
</evidence>
<organism evidence="12 13">
    <name type="scientific">Azoarcus indigens</name>
    <dbReference type="NCBI Taxonomy" id="29545"/>
    <lineage>
        <taxon>Bacteria</taxon>
        <taxon>Pseudomonadati</taxon>
        <taxon>Pseudomonadota</taxon>
        <taxon>Betaproteobacteria</taxon>
        <taxon>Rhodocyclales</taxon>
        <taxon>Zoogloeaceae</taxon>
        <taxon>Azoarcus</taxon>
    </lineage>
</organism>
<feature type="active site" evidence="9">
    <location>
        <position position="155"/>
    </location>
</feature>
<comment type="function">
    <text evidence="9">Site-specific tyrosine recombinase, which acts by catalyzing the cutting and rejoining of the recombining DNA molecules. The XerC-XerD complex is essential to convert dimers of the bacterial chromosome into monomers to permit their segregation at cell division. It also contributes to the segregational stability of plasmids.</text>
</comment>
<dbReference type="InterPro" id="IPR010998">
    <property type="entry name" value="Integrase_recombinase_N"/>
</dbReference>
<dbReference type="GO" id="GO:0003677">
    <property type="term" value="F:DNA binding"/>
    <property type="evidence" value="ECO:0007669"/>
    <property type="project" value="UniProtKB-UniRule"/>
</dbReference>
<evidence type="ECO:0000256" key="4">
    <source>
        <dbReference type="ARBA" id="ARBA00022829"/>
    </source>
</evidence>
<keyword evidence="2 9" id="KW-0963">Cytoplasm</keyword>
<feature type="active site" evidence="9">
    <location>
        <position position="275"/>
    </location>
</feature>
<accession>A0A4R6DU48</accession>
<dbReference type="Pfam" id="PF02899">
    <property type="entry name" value="Phage_int_SAM_1"/>
    <property type="match status" value="1"/>
</dbReference>
<dbReference type="EMBL" id="SNVV01000014">
    <property type="protein sequence ID" value="TDN48647.1"/>
    <property type="molecule type" value="Genomic_DNA"/>
</dbReference>
<dbReference type="GO" id="GO:0006313">
    <property type="term" value="P:DNA transposition"/>
    <property type="evidence" value="ECO:0007669"/>
    <property type="project" value="UniProtKB-UniRule"/>
</dbReference>
<evidence type="ECO:0000256" key="5">
    <source>
        <dbReference type="ARBA" id="ARBA00022908"/>
    </source>
</evidence>
<evidence type="ECO:0000256" key="8">
    <source>
        <dbReference type="ARBA" id="ARBA00023306"/>
    </source>
</evidence>